<evidence type="ECO:0008006" key="15">
    <source>
        <dbReference type="Google" id="ProtNLM"/>
    </source>
</evidence>
<proteinExistence type="predicted"/>
<reference evidence="13 14" key="2">
    <citation type="journal article" date="2011" name="J. Bacteriol.">
        <title>Genomes of three methylotrophs from a single niche uncover genetic and metabolic divergence of Methylophilaceae.</title>
        <authorList>
            <person name="Lapidus A."/>
            <person name="Clum A."/>
            <person name="Labutti K."/>
            <person name="Kaluzhnaya M.G."/>
            <person name="Lim S."/>
            <person name="Beck D.A."/>
            <person name="Glavina Del Rio T."/>
            <person name="Nolan M."/>
            <person name="Mavromatis K."/>
            <person name="Huntemann M."/>
            <person name="Lucas S."/>
            <person name="Lidstrom M.E."/>
            <person name="Ivanova N."/>
            <person name="Chistoserdova L."/>
        </authorList>
    </citation>
    <scope>NUCLEOTIDE SEQUENCE [LARGE SCALE GENOMIC DNA]</scope>
    <source>
        <strain evidence="13 14">SIP3-4</strain>
    </source>
</reference>
<dbReference type="Gene3D" id="3.10.580.10">
    <property type="entry name" value="CBS-domain"/>
    <property type="match status" value="1"/>
</dbReference>
<dbReference type="Pfam" id="PF03471">
    <property type="entry name" value="CorC_HlyC"/>
    <property type="match status" value="1"/>
</dbReference>
<accession>C6XBK9</accession>
<keyword evidence="6 8" id="KW-0129">CBS domain</keyword>
<dbReference type="InterPro" id="IPR046342">
    <property type="entry name" value="CBS_dom_sf"/>
</dbReference>
<dbReference type="InterPro" id="IPR005170">
    <property type="entry name" value="Transptr-assoc_dom"/>
</dbReference>
<keyword evidence="5 9" id="KW-1133">Transmembrane helix</keyword>
<dbReference type="EMBL" id="CP001674">
    <property type="protein sequence ID" value="ACT51979.1"/>
    <property type="molecule type" value="Genomic_DNA"/>
</dbReference>
<dbReference type="STRING" id="582744.Msip34_2742"/>
<keyword evidence="14" id="KW-1185">Reference proteome</keyword>
<dbReference type="AlphaFoldDB" id="C6XBK9"/>
<evidence type="ECO:0000256" key="4">
    <source>
        <dbReference type="ARBA" id="ARBA00022737"/>
    </source>
</evidence>
<feature type="transmembrane region" description="Helical" evidence="10">
    <location>
        <begin position="137"/>
        <end position="159"/>
    </location>
</feature>
<comment type="subcellular location">
    <subcellularLocation>
        <location evidence="1">Cell membrane</location>
        <topology evidence="1">Multi-pass membrane protein</topology>
    </subcellularLocation>
</comment>
<dbReference type="RefSeq" id="WP_013443446.1">
    <property type="nucleotide sequence ID" value="NC_012969.1"/>
</dbReference>
<evidence type="ECO:0000256" key="9">
    <source>
        <dbReference type="PROSITE-ProRule" id="PRU01193"/>
    </source>
</evidence>
<evidence type="ECO:0000256" key="3">
    <source>
        <dbReference type="ARBA" id="ARBA00022692"/>
    </source>
</evidence>
<feature type="transmembrane region" description="Helical" evidence="10">
    <location>
        <begin position="6"/>
        <end position="29"/>
    </location>
</feature>
<dbReference type="PROSITE" id="PS51371">
    <property type="entry name" value="CBS"/>
    <property type="match status" value="2"/>
</dbReference>
<dbReference type="SMART" id="SM01091">
    <property type="entry name" value="CorC_HlyC"/>
    <property type="match status" value="1"/>
</dbReference>
<reference evidence="14" key="1">
    <citation type="submission" date="2009-07" db="EMBL/GenBank/DDBJ databases">
        <title>Complete sequence of chromosome of Methylovorus sp. SIP3-4.</title>
        <authorList>
            <person name="Lucas S."/>
            <person name="Copeland A."/>
            <person name="Lapidus A."/>
            <person name="Glavina del Rio T."/>
            <person name="Tice H."/>
            <person name="Bruce D."/>
            <person name="Goodwin L."/>
            <person name="Pitluck S."/>
            <person name="Clum A."/>
            <person name="Larimer F."/>
            <person name="Land M."/>
            <person name="Hauser L."/>
            <person name="Kyrpides N."/>
            <person name="Mikhailova N."/>
            <person name="Kayluzhnaya M."/>
            <person name="Chistoserdova L."/>
        </authorList>
    </citation>
    <scope>NUCLEOTIDE SEQUENCE [LARGE SCALE GENOMIC DNA]</scope>
    <source>
        <strain evidence="14">SIP3-4</strain>
    </source>
</reference>
<dbReference type="InterPro" id="IPR016169">
    <property type="entry name" value="FAD-bd_PCMH_sub2"/>
</dbReference>
<organism evidence="13 14">
    <name type="scientific">Methylovorus glucosotrophus (strain SIP3-4)</name>
    <dbReference type="NCBI Taxonomy" id="582744"/>
    <lineage>
        <taxon>Bacteria</taxon>
        <taxon>Pseudomonadati</taxon>
        <taxon>Pseudomonadota</taxon>
        <taxon>Betaproteobacteria</taxon>
        <taxon>Nitrosomonadales</taxon>
        <taxon>Methylophilaceae</taxon>
        <taxon>Methylovorus</taxon>
    </lineage>
</organism>
<dbReference type="eggNOG" id="COG1253">
    <property type="taxonomic scope" value="Bacteria"/>
</dbReference>
<protein>
    <recommendedName>
        <fullName evidence="15">CBS domain containing protein</fullName>
    </recommendedName>
</protein>
<dbReference type="PANTHER" id="PTHR43099">
    <property type="entry name" value="UPF0053 PROTEIN YRKA"/>
    <property type="match status" value="1"/>
</dbReference>
<evidence type="ECO:0000256" key="8">
    <source>
        <dbReference type="PROSITE-ProRule" id="PRU00703"/>
    </source>
</evidence>
<dbReference type="SUPFAM" id="SSF54631">
    <property type="entry name" value="CBS-domain pair"/>
    <property type="match status" value="1"/>
</dbReference>
<evidence type="ECO:0000313" key="13">
    <source>
        <dbReference type="EMBL" id="ACT51979.1"/>
    </source>
</evidence>
<dbReference type="GO" id="GO:0005886">
    <property type="term" value="C:plasma membrane"/>
    <property type="evidence" value="ECO:0007669"/>
    <property type="project" value="UniProtKB-SubCell"/>
</dbReference>
<dbReference type="Pfam" id="PF00571">
    <property type="entry name" value="CBS"/>
    <property type="match status" value="2"/>
</dbReference>
<gene>
    <name evidence="13" type="ordered locus">Msip34_2742</name>
</gene>
<dbReference type="Proteomes" id="UP000002743">
    <property type="component" value="Chromosome"/>
</dbReference>
<keyword evidence="4" id="KW-0677">Repeat</keyword>
<evidence type="ECO:0000259" key="12">
    <source>
        <dbReference type="PROSITE" id="PS51846"/>
    </source>
</evidence>
<feature type="transmembrane region" description="Helical" evidence="10">
    <location>
        <begin position="101"/>
        <end position="125"/>
    </location>
</feature>
<name>C6XBK9_METGS</name>
<keyword evidence="3 9" id="KW-0812">Transmembrane</keyword>
<evidence type="ECO:0000256" key="2">
    <source>
        <dbReference type="ARBA" id="ARBA00022475"/>
    </source>
</evidence>
<feature type="domain" description="CBS" evidence="11">
    <location>
        <begin position="223"/>
        <end position="283"/>
    </location>
</feature>
<dbReference type="Pfam" id="PF01595">
    <property type="entry name" value="CNNM"/>
    <property type="match status" value="1"/>
</dbReference>
<evidence type="ECO:0000256" key="1">
    <source>
        <dbReference type="ARBA" id="ARBA00004651"/>
    </source>
</evidence>
<evidence type="ECO:0000256" key="7">
    <source>
        <dbReference type="ARBA" id="ARBA00023136"/>
    </source>
</evidence>
<keyword evidence="7 9" id="KW-0472">Membrane</keyword>
<dbReference type="PANTHER" id="PTHR43099:SF5">
    <property type="entry name" value="HLYC_CORC FAMILY TRANSPORTER"/>
    <property type="match status" value="1"/>
</dbReference>
<dbReference type="SMART" id="SM00116">
    <property type="entry name" value="CBS"/>
    <property type="match status" value="2"/>
</dbReference>
<feature type="transmembrane region" description="Helical" evidence="10">
    <location>
        <begin position="57"/>
        <end position="78"/>
    </location>
</feature>
<dbReference type="InterPro" id="IPR000644">
    <property type="entry name" value="CBS_dom"/>
</dbReference>
<dbReference type="PROSITE" id="PS51846">
    <property type="entry name" value="CNNM"/>
    <property type="match status" value="1"/>
</dbReference>
<evidence type="ECO:0000256" key="6">
    <source>
        <dbReference type="ARBA" id="ARBA00023122"/>
    </source>
</evidence>
<sequence precursor="true">MLTDVLLIIFAGLLVLLNGFFVAAEFGLVKLRATRVRAMAKTYGWRGRILTRVHGQLDAYLSACQLGITLASLGLGWVGEPAFAELLTPLLQAAGIESPRIVHLVAFSLAFFIISFLHIVVGELVPKSLAIRSAEKIGLWTAPALYGFYWVMYPAIWILNHSANLVLGVLGLQSATSHDSHYSADELKVILRSSRADDKFSRSEWRVLAQAIDFRELDVADVMRPFHEAVVLHEGDSLEANLQKIVQQRYSRYPYMETSGEVIGIIHLKDLFVAQHKGRLEDIEDLVRPIAMVSPELPATELFRRFQQGAPHFTVVGYEGSPPVGFVTLDNLLSALVGEIRDEFRQSLSEWTKLDDGSLLGKASLPIPTLERTLGIDIDSNAADSVGGLILWKLGDLPEEGQKIEFDQFSIVVKKMVGPRILLVRVYPKFDDELGLGG</sequence>
<keyword evidence="2" id="KW-1003">Cell membrane</keyword>
<dbReference type="GO" id="GO:0050660">
    <property type="term" value="F:flavin adenine dinucleotide binding"/>
    <property type="evidence" value="ECO:0007669"/>
    <property type="project" value="InterPro"/>
</dbReference>
<evidence type="ECO:0000256" key="5">
    <source>
        <dbReference type="ARBA" id="ARBA00022989"/>
    </source>
</evidence>
<dbReference type="InterPro" id="IPR044751">
    <property type="entry name" value="Ion_transp-like_CBS"/>
</dbReference>
<evidence type="ECO:0000256" key="10">
    <source>
        <dbReference type="SAM" id="Phobius"/>
    </source>
</evidence>
<dbReference type="CDD" id="cd04590">
    <property type="entry name" value="CBS_pair_CorC_HlyC_assoc"/>
    <property type="match status" value="1"/>
</dbReference>
<dbReference type="InterPro" id="IPR051676">
    <property type="entry name" value="UPF0053_domain"/>
</dbReference>
<dbReference type="InterPro" id="IPR002550">
    <property type="entry name" value="CNNM"/>
</dbReference>
<dbReference type="OrthoDB" id="9798188at2"/>
<feature type="domain" description="CBS" evidence="11">
    <location>
        <begin position="286"/>
        <end position="343"/>
    </location>
</feature>
<dbReference type="InterPro" id="IPR036318">
    <property type="entry name" value="FAD-bd_PCMH-like_sf"/>
</dbReference>
<evidence type="ECO:0000259" key="11">
    <source>
        <dbReference type="PROSITE" id="PS51371"/>
    </source>
</evidence>
<dbReference type="SUPFAM" id="SSF56176">
    <property type="entry name" value="FAD-binding/transporter-associated domain-like"/>
    <property type="match status" value="1"/>
</dbReference>
<dbReference type="Gene3D" id="3.30.465.10">
    <property type="match status" value="1"/>
</dbReference>
<feature type="domain" description="CNNM transmembrane" evidence="12">
    <location>
        <begin position="1"/>
        <end position="204"/>
    </location>
</feature>
<dbReference type="HOGENOM" id="CLU_015237_4_0_4"/>
<evidence type="ECO:0000313" key="14">
    <source>
        <dbReference type="Proteomes" id="UP000002743"/>
    </source>
</evidence>
<dbReference type="KEGG" id="mei:Msip34_2742"/>